<dbReference type="SUPFAM" id="SSF51735">
    <property type="entry name" value="NAD(P)-binding Rossmann-fold domains"/>
    <property type="match status" value="1"/>
</dbReference>
<dbReference type="InterPro" id="IPR051783">
    <property type="entry name" value="NAD(P)-dependent_oxidoreduct"/>
</dbReference>
<dbReference type="InterPro" id="IPR036291">
    <property type="entry name" value="NAD(P)-bd_dom_sf"/>
</dbReference>
<dbReference type="EMBL" id="JACCFY010000001">
    <property type="protein sequence ID" value="NYJ78842.1"/>
    <property type="molecule type" value="Genomic_DNA"/>
</dbReference>
<gene>
    <name evidence="2" type="ORF">HNR09_002253</name>
</gene>
<feature type="domain" description="NAD-dependent epimerase/dehydratase" evidence="1">
    <location>
        <begin position="20"/>
        <end position="234"/>
    </location>
</feature>
<dbReference type="PANTHER" id="PTHR48079">
    <property type="entry name" value="PROTEIN YEEZ"/>
    <property type="match status" value="1"/>
</dbReference>
<dbReference type="AlphaFoldDB" id="A0A7Z0GMR2"/>
<protein>
    <submittedName>
        <fullName evidence="2">Nucleoside-diphosphate-sugar epimerase</fullName>
    </submittedName>
</protein>
<accession>A0A7Z0GMR2</accession>
<reference evidence="2 3" key="1">
    <citation type="submission" date="2020-07" db="EMBL/GenBank/DDBJ databases">
        <title>Sequencing the genomes of 1000 actinobacteria strains.</title>
        <authorList>
            <person name="Klenk H.-P."/>
        </authorList>
    </citation>
    <scope>NUCLEOTIDE SEQUENCE [LARGE SCALE GENOMIC DNA]</scope>
    <source>
        <strain evidence="2 3">DSM 15475</strain>
    </source>
</reference>
<evidence type="ECO:0000313" key="2">
    <source>
        <dbReference type="EMBL" id="NYJ78842.1"/>
    </source>
</evidence>
<dbReference type="RefSeq" id="WP_179542135.1">
    <property type="nucleotide sequence ID" value="NZ_BAAALL010000001.1"/>
</dbReference>
<proteinExistence type="predicted"/>
<keyword evidence="3" id="KW-1185">Reference proteome</keyword>
<sequence>MTERTASSPSPGPDSERTVIVGAGDLGTRIGRRLRNAGRAVDGWKRDPTTLPEDFTGVSADLTHPAQLPELPEDTTAVVFCPTAGGRNAARYRAVYRDGLRALLERADRLGGRTGRPVRLVLISSTAVHGGESGLVDESTALHPHTATGEVLAETEQLLRSDDAVEATVLRLSGIYGPGRRRLLDQVLGGRLGTGAQGAGAQQRGATPDVDPWRISNRIHVEDAAAAAAAMVTAQHCPSVLLGVDELPVPVGMVHDWLADQLGLPRPWPQLVPADGSLEELLAVGREDLLWRSTRAHGKAVDGTRLRRFLGHLEHRDFRSGYADLVAEVAEAG</sequence>
<organism evidence="2 3">
    <name type="scientific">Nesterenkonia xinjiangensis</name>
    <dbReference type="NCBI Taxonomy" id="225327"/>
    <lineage>
        <taxon>Bacteria</taxon>
        <taxon>Bacillati</taxon>
        <taxon>Actinomycetota</taxon>
        <taxon>Actinomycetes</taxon>
        <taxon>Micrococcales</taxon>
        <taxon>Micrococcaceae</taxon>
        <taxon>Nesterenkonia</taxon>
    </lineage>
</organism>
<comment type="caution">
    <text evidence="2">The sequence shown here is derived from an EMBL/GenBank/DDBJ whole genome shotgun (WGS) entry which is preliminary data.</text>
</comment>
<dbReference type="Proteomes" id="UP000535437">
    <property type="component" value="Unassembled WGS sequence"/>
</dbReference>
<dbReference type="InterPro" id="IPR001509">
    <property type="entry name" value="Epimerase_deHydtase"/>
</dbReference>
<dbReference type="Gene3D" id="3.40.50.720">
    <property type="entry name" value="NAD(P)-binding Rossmann-like Domain"/>
    <property type="match status" value="1"/>
</dbReference>
<dbReference type="Pfam" id="PF01370">
    <property type="entry name" value="Epimerase"/>
    <property type="match status" value="1"/>
</dbReference>
<evidence type="ECO:0000313" key="3">
    <source>
        <dbReference type="Proteomes" id="UP000535437"/>
    </source>
</evidence>
<name>A0A7Z0GMR2_9MICC</name>
<dbReference type="GO" id="GO:0005737">
    <property type="term" value="C:cytoplasm"/>
    <property type="evidence" value="ECO:0007669"/>
    <property type="project" value="TreeGrafter"/>
</dbReference>
<dbReference type="GO" id="GO:0004029">
    <property type="term" value="F:aldehyde dehydrogenase (NAD+) activity"/>
    <property type="evidence" value="ECO:0007669"/>
    <property type="project" value="TreeGrafter"/>
</dbReference>
<dbReference type="PANTHER" id="PTHR48079:SF6">
    <property type="entry name" value="NAD(P)-BINDING DOMAIN-CONTAINING PROTEIN-RELATED"/>
    <property type="match status" value="1"/>
</dbReference>
<evidence type="ECO:0000259" key="1">
    <source>
        <dbReference type="Pfam" id="PF01370"/>
    </source>
</evidence>